<proteinExistence type="inferred from homology"/>
<keyword evidence="4 7" id="KW-0812">Transmembrane</keyword>
<dbReference type="PANTHER" id="PTHR30250">
    <property type="entry name" value="PST FAMILY PREDICTED COLANIC ACID TRANSPORTER"/>
    <property type="match status" value="1"/>
</dbReference>
<evidence type="ECO:0000256" key="1">
    <source>
        <dbReference type="ARBA" id="ARBA00004651"/>
    </source>
</evidence>
<keyword evidence="5 7" id="KW-1133">Transmembrane helix</keyword>
<feature type="transmembrane region" description="Helical" evidence="7">
    <location>
        <begin position="185"/>
        <end position="205"/>
    </location>
</feature>
<evidence type="ECO:0000256" key="6">
    <source>
        <dbReference type="ARBA" id="ARBA00023136"/>
    </source>
</evidence>
<evidence type="ECO:0000256" key="4">
    <source>
        <dbReference type="ARBA" id="ARBA00022692"/>
    </source>
</evidence>
<feature type="transmembrane region" description="Helical" evidence="7">
    <location>
        <begin position="456"/>
        <end position="481"/>
    </location>
</feature>
<feature type="transmembrane region" description="Helical" evidence="7">
    <location>
        <begin position="93"/>
        <end position="116"/>
    </location>
</feature>
<evidence type="ECO:0000256" key="7">
    <source>
        <dbReference type="SAM" id="Phobius"/>
    </source>
</evidence>
<keyword evidence="6 7" id="KW-0472">Membrane</keyword>
<dbReference type="Proteomes" id="UP001597145">
    <property type="component" value="Unassembled WGS sequence"/>
</dbReference>
<evidence type="ECO:0000256" key="5">
    <source>
        <dbReference type="ARBA" id="ARBA00022989"/>
    </source>
</evidence>
<feature type="transmembrane region" description="Helical" evidence="7">
    <location>
        <begin position="301"/>
        <end position="324"/>
    </location>
</feature>
<evidence type="ECO:0000313" key="8">
    <source>
        <dbReference type="EMBL" id="MFD1532002.1"/>
    </source>
</evidence>
<evidence type="ECO:0000256" key="3">
    <source>
        <dbReference type="ARBA" id="ARBA00022475"/>
    </source>
</evidence>
<reference evidence="9" key="1">
    <citation type="journal article" date="2019" name="Int. J. Syst. Evol. Microbiol.">
        <title>The Global Catalogue of Microorganisms (GCM) 10K type strain sequencing project: providing services to taxonomists for standard genome sequencing and annotation.</title>
        <authorList>
            <consortium name="The Broad Institute Genomics Platform"/>
            <consortium name="The Broad Institute Genome Sequencing Center for Infectious Disease"/>
            <person name="Wu L."/>
            <person name="Ma J."/>
        </authorList>
    </citation>
    <scope>NUCLEOTIDE SEQUENCE [LARGE SCALE GENOMIC DNA]</scope>
    <source>
        <strain evidence="9">JCM 12165</strain>
    </source>
</reference>
<dbReference type="RefSeq" id="WP_343980361.1">
    <property type="nucleotide sequence ID" value="NZ_BAAAJG010000012.1"/>
</dbReference>
<feature type="transmembrane region" description="Helical" evidence="7">
    <location>
        <begin position="401"/>
        <end position="420"/>
    </location>
</feature>
<dbReference type="EMBL" id="JBHUCP010000017">
    <property type="protein sequence ID" value="MFD1532002.1"/>
    <property type="molecule type" value="Genomic_DNA"/>
</dbReference>
<comment type="caution">
    <text evidence="8">The sequence shown here is derived from an EMBL/GenBank/DDBJ whole genome shotgun (WGS) entry which is preliminary data.</text>
</comment>
<name>A0ABW4FP73_9PSEU</name>
<keyword evidence="3" id="KW-1003">Cell membrane</keyword>
<feature type="transmembrane region" description="Helical" evidence="7">
    <location>
        <begin position="59"/>
        <end position="81"/>
    </location>
</feature>
<protein>
    <submittedName>
        <fullName evidence="8">Lipopolysaccharide biosynthesis protein</fullName>
    </submittedName>
</protein>
<comment type="subcellular location">
    <subcellularLocation>
        <location evidence="1">Cell membrane</location>
        <topology evidence="1">Multi-pass membrane protein</topology>
    </subcellularLocation>
</comment>
<keyword evidence="9" id="KW-1185">Reference proteome</keyword>
<gene>
    <name evidence="8" type="ORF">ACFSCY_21455</name>
</gene>
<feature type="transmembrane region" description="Helical" evidence="7">
    <location>
        <begin position="432"/>
        <end position="450"/>
    </location>
</feature>
<dbReference type="Pfam" id="PF13440">
    <property type="entry name" value="Polysacc_synt_3"/>
    <property type="match status" value="1"/>
</dbReference>
<dbReference type="InterPro" id="IPR050833">
    <property type="entry name" value="Poly_Biosynth_Transport"/>
</dbReference>
<organism evidence="8 9">
    <name type="scientific">Pseudonocardia aurantiaca</name>
    <dbReference type="NCBI Taxonomy" id="75290"/>
    <lineage>
        <taxon>Bacteria</taxon>
        <taxon>Bacillati</taxon>
        <taxon>Actinomycetota</taxon>
        <taxon>Actinomycetes</taxon>
        <taxon>Pseudonocardiales</taxon>
        <taxon>Pseudonocardiaceae</taxon>
        <taxon>Pseudonocardia</taxon>
    </lineage>
</organism>
<comment type="similarity">
    <text evidence="2">Belongs to the polysaccharide synthase family.</text>
</comment>
<feature type="transmembrane region" description="Helical" evidence="7">
    <location>
        <begin position="377"/>
        <end position="395"/>
    </location>
</feature>
<accession>A0ABW4FP73</accession>
<sequence>MSAERPGPPEGPATPSLTTRTVRGFVWIFTGTVSQALLQIVSMVLLARLLTPAEFGSATAAALVVGLTQLVSQLGVGPALVQRRTLTDAEVSAAFAFSVVLSLLLAGLLHLMTPVFNVLVGLPPDSTLLRLLTLALVLAGVSAVPLGLLQRRLQFRSMAVVDVIAFGPATIGVSVLLAVQGHGAVSIVWGQIAAALVTAVGYLWLARPSVRPAGPVAIWRSIRGLVGFGSGYSLSQVGNWFALNSDKFIVANMLGPSPLGIYHRAYGLLSQPANVIGSAVDKALFPAMSKVRDDGARLQYAYVRAASLVALVTVPASVLMFVLAPEVVQLVLGEGWSAVVVPLQVFAVVLLPRASYKISGSLTRATGAVYRGAWRQWMYAAEVVVGCAIGAQWGVNGVAVGASVAIVLHFLVMLHFSGRVADGLVGTVLRMYLKHVPTAVAAFLAVYGVTEAVRPLGYSLLTVVLAALAGILATALVLVLLRRYFRDEIAVFSTFARRKGAKRGGGVRAGEATTR</sequence>
<evidence type="ECO:0000313" key="9">
    <source>
        <dbReference type="Proteomes" id="UP001597145"/>
    </source>
</evidence>
<feature type="transmembrane region" description="Helical" evidence="7">
    <location>
        <begin position="160"/>
        <end position="179"/>
    </location>
</feature>
<dbReference type="CDD" id="cd13127">
    <property type="entry name" value="MATE_tuaB_like"/>
    <property type="match status" value="1"/>
</dbReference>
<dbReference type="PANTHER" id="PTHR30250:SF10">
    <property type="entry name" value="LIPOPOLYSACCHARIDE BIOSYNTHESIS PROTEIN WZXC"/>
    <property type="match status" value="1"/>
</dbReference>
<feature type="transmembrane region" description="Helical" evidence="7">
    <location>
        <begin position="336"/>
        <end position="356"/>
    </location>
</feature>
<feature type="transmembrane region" description="Helical" evidence="7">
    <location>
        <begin position="128"/>
        <end position="148"/>
    </location>
</feature>
<evidence type="ECO:0000256" key="2">
    <source>
        <dbReference type="ARBA" id="ARBA00007430"/>
    </source>
</evidence>
<feature type="transmembrane region" description="Helical" evidence="7">
    <location>
        <begin position="25"/>
        <end position="47"/>
    </location>
</feature>